<keyword evidence="1" id="KW-0547">Nucleotide-binding</keyword>
<evidence type="ECO:0000256" key="3">
    <source>
        <dbReference type="ARBA" id="ARBA00022806"/>
    </source>
</evidence>
<accession>A0A0N4V0G1</accession>
<gene>
    <name evidence="5" type="ORF">EVEC_LOCUS3111</name>
</gene>
<evidence type="ECO:0000313" key="5">
    <source>
        <dbReference type="EMBL" id="VDD87968.1"/>
    </source>
</evidence>
<dbReference type="GO" id="GO:0005524">
    <property type="term" value="F:ATP binding"/>
    <property type="evidence" value="ECO:0007669"/>
    <property type="project" value="UniProtKB-KW"/>
</dbReference>
<evidence type="ECO:0000313" key="6">
    <source>
        <dbReference type="Proteomes" id="UP000274131"/>
    </source>
</evidence>
<dbReference type="GO" id="GO:0043139">
    <property type="term" value="F:5'-3' DNA helicase activity"/>
    <property type="evidence" value="ECO:0007669"/>
    <property type="project" value="TreeGrafter"/>
</dbReference>
<dbReference type="InterPro" id="IPR027417">
    <property type="entry name" value="P-loop_NTPase"/>
</dbReference>
<dbReference type="OrthoDB" id="5851052at2759"/>
<keyword evidence="2" id="KW-0378">Hydrolase</keyword>
<reference evidence="7" key="1">
    <citation type="submission" date="2017-02" db="UniProtKB">
        <authorList>
            <consortium name="WormBaseParasite"/>
        </authorList>
    </citation>
    <scope>IDENTIFICATION</scope>
</reference>
<dbReference type="PANTHER" id="PTHR43788:SF16">
    <property type="entry name" value="HELICASE WITH ZINC FINGER 2"/>
    <property type="match status" value="1"/>
</dbReference>
<sequence length="370" mass="42070">MYILQEYADDQTRTVMMSTVAKPEKIKCASCVIPPNNRQAKLEFTIPYKEGATPEDTDILVKTWMNNDQVGLALHYIQQENQQEAWNLDFYPDSVSIGIPLIMHRLSHNQKGLQFANKQPKSISDATTQRYQSLNQQQQELVQTILLANDLTVFSQAQAGTGKKFTMAICLCELMAQEGAVLVDSLPNPGDLAPTAGDKFQLPSYTGNLPRQIIPYGHRGFIHQLAMNDQIAQVKLKKNYQSHPQLVEAISEAAYEGHLIPELDFDQRTIRQKLEFPGWHAKTPILFVQGREAVILITTRAGRAEYASPYQCGFLFDPQRTTVALSQAREGLFIIGDQNLLYKSEIWRRYLNKYDIACELMELNSWLETR</sequence>
<dbReference type="EMBL" id="UXUI01007511">
    <property type="protein sequence ID" value="VDD87968.1"/>
    <property type="molecule type" value="Genomic_DNA"/>
</dbReference>
<name>A0A0N4V0G1_ENTVE</name>
<proteinExistence type="predicted"/>
<dbReference type="InterPro" id="IPR050534">
    <property type="entry name" value="Coronavir_polyprotein_1ab"/>
</dbReference>
<dbReference type="AlphaFoldDB" id="A0A0N4V0G1"/>
<evidence type="ECO:0000256" key="4">
    <source>
        <dbReference type="ARBA" id="ARBA00022840"/>
    </source>
</evidence>
<dbReference type="Proteomes" id="UP000274131">
    <property type="component" value="Unassembled WGS sequence"/>
</dbReference>
<evidence type="ECO:0000313" key="7">
    <source>
        <dbReference type="WBParaSite" id="EVEC_0000340301-mRNA-1"/>
    </source>
</evidence>
<evidence type="ECO:0000256" key="1">
    <source>
        <dbReference type="ARBA" id="ARBA00022741"/>
    </source>
</evidence>
<organism evidence="7">
    <name type="scientific">Enterobius vermicularis</name>
    <name type="common">Human pinworm</name>
    <dbReference type="NCBI Taxonomy" id="51028"/>
    <lineage>
        <taxon>Eukaryota</taxon>
        <taxon>Metazoa</taxon>
        <taxon>Ecdysozoa</taxon>
        <taxon>Nematoda</taxon>
        <taxon>Chromadorea</taxon>
        <taxon>Rhabditida</taxon>
        <taxon>Spirurina</taxon>
        <taxon>Oxyuridomorpha</taxon>
        <taxon>Oxyuroidea</taxon>
        <taxon>Oxyuridae</taxon>
        <taxon>Enterobius</taxon>
    </lineage>
</organism>
<dbReference type="GO" id="GO:0016787">
    <property type="term" value="F:hydrolase activity"/>
    <property type="evidence" value="ECO:0007669"/>
    <property type="project" value="UniProtKB-KW"/>
</dbReference>
<dbReference type="Gene3D" id="3.40.50.300">
    <property type="entry name" value="P-loop containing nucleotide triphosphate hydrolases"/>
    <property type="match status" value="2"/>
</dbReference>
<dbReference type="PANTHER" id="PTHR43788">
    <property type="entry name" value="DNA2/NAM7 HELICASE FAMILY MEMBER"/>
    <property type="match status" value="1"/>
</dbReference>
<protein>
    <submittedName>
        <fullName evidence="7">PhoH family protein</fullName>
    </submittedName>
</protein>
<evidence type="ECO:0000256" key="2">
    <source>
        <dbReference type="ARBA" id="ARBA00022801"/>
    </source>
</evidence>
<keyword evidence="3" id="KW-0347">Helicase</keyword>
<reference evidence="5 6" key="2">
    <citation type="submission" date="2018-10" db="EMBL/GenBank/DDBJ databases">
        <authorList>
            <consortium name="Pathogen Informatics"/>
        </authorList>
    </citation>
    <scope>NUCLEOTIDE SEQUENCE [LARGE SCALE GENOMIC DNA]</scope>
</reference>
<dbReference type="SUPFAM" id="SSF52540">
    <property type="entry name" value="P-loop containing nucleoside triphosphate hydrolases"/>
    <property type="match status" value="1"/>
</dbReference>
<dbReference type="WBParaSite" id="EVEC_0000340301-mRNA-1">
    <property type="protein sequence ID" value="EVEC_0000340301-mRNA-1"/>
    <property type="gene ID" value="EVEC_0000340301"/>
</dbReference>
<keyword evidence="4" id="KW-0067">ATP-binding</keyword>
<keyword evidence="6" id="KW-1185">Reference proteome</keyword>